<dbReference type="InterPro" id="IPR008207">
    <property type="entry name" value="Sig_transdc_His_kin_Hpt_dom"/>
</dbReference>
<feature type="domain" description="HPt" evidence="15">
    <location>
        <begin position="5"/>
        <end position="116"/>
    </location>
</feature>
<dbReference type="Gene3D" id="3.40.50.2300">
    <property type="match status" value="1"/>
</dbReference>
<feature type="modified residue" description="Phosphohistidine" evidence="9">
    <location>
        <position position="52"/>
    </location>
</feature>
<evidence type="ECO:0000256" key="4">
    <source>
        <dbReference type="ARBA" id="ARBA00022553"/>
    </source>
</evidence>
<evidence type="ECO:0000256" key="5">
    <source>
        <dbReference type="ARBA" id="ARBA00022679"/>
    </source>
</evidence>
<dbReference type="PRINTS" id="PR00344">
    <property type="entry name" value="BCTRLSENSOR"/>
</dbReference>
<evidence type="ECO:0000259" key="13">
    <source>
        <dbReference type="PROSITE" id="PS50110"/>
    </source>
</evidence>
<evidence type="ECO:0000313" key="16">
    <source>
        <dbReference type="EMBL" id="AOJ77752.1"/>
    </source>
</evidence>
<accession>A0A1B4LKL8</accession>
<dbReference type="InterPro" id="IPR036641">
    <property type="entry name" value="HPT_dom_sf"/>
</dbReference>
<keyword evidence="4 10" id="KW-0597">Phosphoprotein</keyword>
<evidence type="ECO:0000256" key="1">
    <source>
        <dbReference type="ARBA" id="ARBA00000085"/>
    </source>
</evidence>
<dbReference type="InterPro" id="IPR002545">
    <property type="entry name" value="CheW-lke_dom"/>
</dbReference>
<dbReference type="FunFam" id="3.30.565.10:FF:000016">
    <property type="entry name" value="Chemotaxis protein CheA, putative"/>
    <property type="match status" value="1"/>
</dbReference>
<dbReference type="InterPro" id="IPR005467">
    <property type="entry name" value="His_kinase_dom"/>
</dbReference>
<evidence type="ECO:0000256" key="7">
    <source>
        <dbReference type="ARBA" id="ARBA00023012"/>
    </source>
</evidence>
<evidence type="ECO:0000313" key="17">
    <source>
        <dbReference type="Proteomes" id="UP000243680"/>
    </source>
</evidence>
<dbReference type="CDD" id="cd19924">
    <property type="entry name" value="REC_CheV-like"/>
    <property type="match status" value="1"/>
</dbReference>
<keyword evidence="6 16" id="KW-0418">Kinase</keyword>
<dbReference type="PROSITE" id="PS50109">
    <property type="entry name" value="HIS_KIN"/>
    <property type="match status" value="1"/>
</dbReference>
<dbReference type="InterPro" id="IPR051315">
    <property type="entry name" value="Bact_Chemotaxis_CheA"/>
</dbReference>
<dbReference type="PROSITE" id="PS50851">
    <property type="entry name" value="CHEW"/>
    <property type="match status" value="1"/>
</dbReference>
<dbReference type="InterPro" id="IPR036061">
    <property type="entry name" value="CheW-like_dom_sf"/>
</dbReference>
<dbReference type="PANTHER" id="PTHR43395">
    <property type="entry name" value="SENSOR HISTIDINE KINASE CHEA"/>
    <property type="match status" value="1"/>
</dbReference>
<dbReference type="EC" id="2.7.13.3" evidence="2"/>
<dbReference type="SMART" id="SM00448">
    <property type="entry name" value="REC"/>
    <property type="match status" value="1"/>
</dbReference>
<dbReference type="AlphaFoldDB" id="A0A1B4LKL8"/>
<dbReference type="Pfam" id="PF02518">
    <property type="entry name" value="HATPase_c"/>
    <property type="match status" value="1"/>
</dbReference>
<name>A0A1B4LKL8_9BURK</name>
<keyword evidence="7" id="KW-0902">Two-component regulatory system</keyword>
<feature type="modified residue" description="4-aspartylphosphate" evidence="10">
    <location>
        <position position="779"/>
    </location>
</feature>
<evidence type="ECO:0000256" key="2">
    <source>
        <dbReference type="ARBA" id="ARBA00012438"/>
    </source>
</evidence>
<feature type="domain" description="Response regulatory" evidence="13">
    <location>
        <begin position="730"/>
        <end position="846"/>
    </location>
</feature>
<dbReference type="InterPro" id="IPR036890">
    <property type="entry name" value="HATPase_C_sf"/>
</dbReference>
<dbReference type="InterPro" id="IPR001789">
    <property type="entry name" value="Sig_transdc_resp-reg_receiver"/>
</dbReference>
<dbReference type="InterPro" id="IPR011006">
    <property type="entry name" value="CheY-like_superfamily"/>
</dbReference>
<evidence type="ECO:0000256" key="8">
    <source>
        <dbReference type="ARBA" id="ARBA00035100"/>
    </source>
</evidence>
<dbReference type="Proteomes" id="UP000243680">
    <property type="component" value="Chromosome 2"/>
</dbReference>
<comment type="catalytic activity">
    <reaction evidence="1">
        <text>ATP + protein L-histidine = ADP + protein N-phospho-L-histidine.</text>
        <dbReference type="EC" id="2.7.13.3"/>
    </reaction>
</comment>
<comment type="function">
    <text evidence="8">Involved in the transmission of sensory signals from the chemoreceptors to the flagellar motors. CheA is autophosphorylated; it can transfer its phosphate group to either CheB or CheY.</text>
</comment>
<gene>
    <name evidence="16" type="ORF">WJ35_22015</name>
</gene>
<dbReference type="PANTHER" id="PTHR43395:SF1">
    <property type="entry name" value="CHEMOTAXIS PROTEIN CHEA"/>
    <property type="match status" value="1"/>
</dbReference>
<dbReference type="Gene3D" id="2.30.30.40">
    <property type="entry name" value="SH3 Domains"/>
    <property type="match status" value="1"/>
</dbReference>
<dbReference type="PROSITE" id="PS50110">
    <property type="entry name" value="RESPONSE_REGULATORY"/>
    <property type="match status" value="1"/>
</dbReference>
<feature type="domain" description="Histidine kinase" evidence="12">
    <location>
        <begin position="327"/>
        <end position="570"/>
    </location>
</feature>
<sequence>MSADDDLSRLSLLELYREETRTQTQALSERLLALESGAPDAAALEACMRAAHSLKGAARIVGVPQGVDIAGRMEECFVAAQGGAIALSAAHVDALLAGVDLLLRVADPDAPPVSAAEIDAFALALTSADAAQAVPVAPASAPVSAPTSAAPQRGYDGAVNEPVDAGAATPPHAAQPYVAQPYATPARATPLHAEQPYAMPPYAAAPHSTQPHATPPYEAAPHATQPYATPARAMQPHATPPNATSAHATPPHATPPPATDPTHAAQAAATATAAMRRVRADTLNRLLSLSGESLVESRWLKPFAESMLRVKRAQRDAARSLDTLVERFAGELDAGVLASLGEVRHMLNDLQRSFAERMDALDRFERRSTHIAEQLYDEALQCRMRPFGDATRAYPRIVRDLARSLGKQVRFSIVGEATQVDRDILDLLDAPLGHLLRNAIDHGVEPPDVRRARGKPADASVTLEARHSAGSLLVSVSDDGPGVDLDALRAAVVRQRLTDDETAARLSDPELLEFLLLPGFSMRDAVTDVSGRGVGLDAVQEMVRGVRGAVRIFNEPGAGMRFVLQLPLTLSVIRSLLVEVGGEPYAFPLAHVRRTLELARNDIDVLEGQPHFPFDGRRVGLVAAHQLLDAGEPDAPRARTAVVVVGGEPEPVGVAVDRFLGERMLVVQPLDSRLHKIQNIAAGALLENGDPVLIVDVEDLIRSVDKLVRGGQLATLVRGPQHALADRRRRVLVVDDSLTVRELERKLLEKRGYDVTVAVDGMDGWNAVRGEAFDLVVTDVDMPRMDGIELVTLIKSDPALKRVPVMIVSYKDRDEDRRRGLDAGADYYLAKSSFHDEALLDAVHDLIGDARG</sequence>
<feature type="compositionally biased region" description="Low complexity" evidence="11">
    <location>
        <begin position="236"/>
        <end position="251"/>
    </location>
</feature>
<organism evidence="16 17">
    <name type="scientific">Burkholderia ubonensis</name>
    <dbReference type="NCBI Taxonomy" id="101571"/>
    <lineage>
        <taxon>Bacteria</taxon>
        <taxon>Pseudomonadati</taxon>
        <taxon>Pseudomonadota</taxon>
        <taxon>Betaproteobacteria</taxon>
        <taxon>Burkholderiales</taxon>
        <taxon>Burkholderiaceae</taxon>
        <taxon>Burkholderia</taxon>
        <taxon>Burkholderia cepacia complex</taxon>
    </lineage>
</organism>
<dbReference type="Pfam" id="PF01584">
    <property type="entry name" value="CheW"/>
    <property type="match status" value="1"/>
</dbReference>
<evidence type="ECO:0000256" key="10">
    <source>
        <dbReference type="PROSITE-ProRule" id="PRU00169"/>
    </source>
</evidence>
<reference evidence="16 17" key="1">
    <citation type="submission" date="2015-12" db="EMBL/GenBank/DDBJ databases">
        <title>Diversity of Burkholderia near neighbor genomes.</title>
        <authorList>
            <person name="Sahl J."/>
            <person name="Wagner D."/>
            <person name="Keim P."/>
        </authorList>
    </citation>
    <scope>NUCLEOTIDE SEQUENCE [LARGE SCALE GENOMIC DNA]</scope>
    <source>
        <strain evidence="16 17">MSMB0783</strain>
    </source>
</reference>
<feature type="region of interest" description="Disordered" evidence="11">
    <location>
        <begin position="201"/>
        <end position="273"/>
    </location>
</feature>
<dbReference type="SMART" id="SM00260">
    <property type="entry name" value="CheW"/>
    <property type="match status" value="1"/>
</dbReference>
<dbReference type="GO" id="GO:0006935">
    <property type="term" value="P:chemotaxis"/>
    <property type="evidence" value="ECO:0007669"/>
    <property type="project" value="InterPro"/>
</dbReference>
<evidence type="ECO:0000256" key="6">
    <source>
        <dbReference type="ARBA" id="ARBA00022777"/>
    </source>
</evidence>
<dbReference type="InterPro" id="IPR004358">
    <property type="entry name" value="Sig_transdc_His_kin-like_C"/>
</dbReference>
<dbReference type="Gene3D" id="3.30.565.10">
    <property type="entry name" value="Histidine kinase-like ATPase, C-terminal domain"/>
    <property type="match status" value="1"/>
</dbReference>
<evidence type="ECO:0000259" key="14">
    <source>
        <dbReference type="PROSITE" id="PS50851"/>
    </source>
</evidence>
<feature type="compositionally biased region" description="Low complexity" evidence="11">
    <location>
        <begin position="260"/>
        <end position="273"/>
    </location>
</feature>
<evidence type="ECO:0000256" key="11">
    <source>
        <dbReference type="SAM" id="MobiDB-lite"/>
    </source>
</evidence>
<dbReference type="Pfam" id="PF01627">
    <property type="entry name" value="Hpt"/>
    <property type="match status" value="1"/>
</dbReference>
<dbReference type="SUPFAM" id="SSF52172">
    <property type="entry name" value="CheY-like"/>
    <property type="match status" value="1"/>
</dbReference>
<dbReference type="PROSITE" id="PS50894">
    <property type="entry name" value="HPT"/>
    <property type="match status" value="1"/>
</dbReference>
<dbReference type="InterPro" id="IPR003594">
    <property type="entry name" value="HATPase_dom"/>
</dbReference>
<dbReference type="SUPFAM" id="SSF47226">
    <property type="entry name" value="Histidine-containing phosphotransfer domain, HPT domain"/>
    <property type="match status" value="1"/>
</dbReference>
<keyword evidence="5" id="KW-0808">Transferase</keyword>
<dbReference type="Gene3D" id="1.20.120.160">
    <property type="entry name" value="HPT domain"/>
    <property type="match status" value="1"/>
</dbReference>
<dbReference type="Pfam" id="PF00072">
    <property type="entry name" value="Response_reg"/>
    <property type="match status" value="1"/>
</dbReference>
<dbReference type="CDD" id="cd00088">
    <property type="entry name" value="HPT"/>
    <property type="match status" value="1"/>
</dbReference>
<dbReference type="SUPFAM" id="SSF55874">
    <property type="entry name" value="ATPase domain of HSP90 chaperone/DNA topoisomerase II/histidine kinase"/>
    <property type="match status" value="1"/>
</dbReference>
<evidence type="ECO:0000256" key="9">
    <source>
        <dbReference type="PROSITE-ProRule" id="PRU00110"/>
    </source>
</evidence>
<dbReference type="GO" id="GO:0000155">
    <property type="term" value="F:phosphorelay sensor kinase activity"/>
    <property type="evidence" value="ECO:0007669"/>
    <property type="project" value="UniProtKB-ARBA"/>
</dbReference>
<evidence type="ECO:0000259" key="15">
    <source>
        <dbReference type="PROSITE" id="PS50894"/>
    </source>
</evidence>
<feature type="domain" description="CheW-like" evidence="14">
    <location>
        <begin position="572"/>
        <end position="706"/>
    </location>
</feature>
<protein>
    <recommendedName>
        <fullName evidence="3">Chemotaxis protein CheA</fullName>
        <ecNumber evidence="2">2.7.13.3</ecNumber>
    </recommendedName>
</protein>
<dbReference type="SMART" id="SM00387">
    <property type="entry name" value="HATPase_c"/>
    <property type="match status" value="1"/>
</dbReference>
<dbReference type="SUPFAM" id="SSF50341">
    <property type="entry name" value="CheW-like"/>
    <property type="match status" value="1"/>
</dbReference>
<evidence type="ECO:0000256" key="3">
    <source>
        <dbReference type="ARBA" id="ARBA00021495"/>
    </source>
</evidence>
<proteinExistence type="predicted"/>
<dbReference type="SMART" id="SM00073">
    <property type="entry name" value="HPT"/>
    <property type="match status" value="1"/>
</dbReference>
<evidence type="ECO:0000259" key="12">
    <source>
        <dbReference type="PROSITE" id="PS50109"/>
    </source>
</evidence>
<dbReference type="EMBL" id="CP013422">
    <property type="protein sequence ID" value="AOJ77752.1"/>
    <property type="molecule type" value="Genomic_DNA"/>
</dbReference>